<dbReference type="PROSITE" id="PS50042">
    <property type="entry name" value="CNMP_BINDING_3"/>
    <property type="match status" value="1"/>
</dbReference>
<gene>
    <name evidence="2" type="ORF">N1F79_07265</name>
</gene>
<sequence>MKNLKEDLKKTIDLGDSDLENILSKFQPKSFRKNEKMTSFGKISKYFKFIDSGLLRVYFIDKQAKEITIQIGIENMWIGDIHSFLTQTPSLYHIDILEDTTILQIHKTDLETLFLQVPIMERFFGLKVQRAYISLQERTLHQLNKSAEERYLEFKRKYNHIESRVPQYMIASYLNISPEHLSKVRHFLAKK</sequence>
<accession>A0ABU7XQC0</accession>
<protein>
    <submittedName>
        <fullName evidence="2">Crp/Fnr family transcriptional regulator</fullName>
    </submittedName>
</protein>
<dbReference type="InterPro" id="IPR000595">
    <property type="entry name" value="cNMP-bd_dom"/>
</dbReference>
<evidence type="ECO:0000313" key="2">
    <source>
        <dbReference type="EMBL" id="MEF3832923.1"/>
    </source>
</evidence>
<dbReference type="InterPro" id="IPR018490">
    <property type="entry name" value="cNMP-bd_dom_sf"/>
</dbReference>
<keyword evidence="3" id="KW-1185">Reference proteome</keyword>
<dbReference type="Proteomes" id="UP001337305">
    <property type="component" value="Unassembled WGS sequence"/>
</dbReference>
<comment type="caution">
    <text evidence="2">The sequence shown here is derived from an EMBL/GenBank/DDBJ whole genome shotgun (WGS) entry which is preliminary data.</text>
</comment>
<dbReference type="SUPFAM" id="SSF51206">
    <property type="entry name" value="cAMP-binding domain-like"/>
    <property type="match status" value="1"/>
</dbReference>
<proteinExistence type="predicted"/>
<dbReference type="Gene3D" id="2.60.120.10">
    <property type="entry name" value="Jelly Rolls"/>
    <property type="match status" value="1"/>
</dbReference>
<dbReference type="RefSeq" id="WP_303305291.1">
    <property type="nucleotide sequence ID" value="NZ_JAODOP010000004.1"/>
</dbReference>
<reference evidence="2 3" key="1">
    <citation type="submission" date="2022-09" db="EMBL/GenBank/DDBJ databases">
        <title>Genome sequencing of Flavivirga sp. MEBiC05379.</title>
        <authorList>
            <person name="Oh H.-M."/>
            <person name="Kwon K.K."/>
            <person name="Park M.J."/>
            <person name="Yang S.-H."/>
        </authorList>
    </citation>
    <scope>NUCLEOTIDE SEQUENCE [LARGE SCALE GENOMIC DNA]</scope>
    <source>
        <strain evidence="2 3">MEBiC05379</strain>
    </source>
</reference>
<evidence type="ECO:0000313" key="3">
    <source>
        <dbReference type="Proteomes" id="UP001337305"/>
    </source>
</evidence>
<evidence type="ECO:0000259" key="1">
    <source>
        <dbReference type="PROSITE" id="PS50042"/>
    </source>
</evidence>
<feature type="domain" description="Cyclic nucleotide-binding" evidence="1">
    <location>
        <begin position="13"/>
        <end position="114"/>
    </location>
</feature>
<organism evidence="2 3">
    <name type="scientific">Flavivirga spongiicola</name>
    <dbReference type="NCBI Taxonomy" id="421621"/>
    <lineage>
        <taxon>Bacteria</taxon>
        <taxon>Pseudomonadati</taxon>
        <taxon>Bacteroidota</taxon>
        <taxon>Flavobacteriia</taxon>
        <taxon>Flavobacteriales</taxon>
        <taxon>Flavobacteriaceae</taxon>
        <taxon>Flavivirga</taxon>
    </lineage>
</organism>
<dbReference type="EMBL" id="JAODOP010000004">
    <property type="protein sequence ID" value="MEF3832923.1"/>
    <property type="molecule type" value="Genomic_DNA"/>
</dbReference>
<name>A0ABU7XQC0_9FLAO</name>
<dbReference type="InterPro" id="IPR014710">
    <property type="entry name" value="RmlC-like_jellyroll"/>
</dbReference>
<dbReference type="Pfam" id="PF00027">
    <property type="entry name" value="cNMP_binding"/>
    <property type="match status" value="1"/>
</dbReference>